<dbReference type="RefSeq" id="WP_028336455.1">
    <property type="nucleotide sequence ID" value="NZ_CP121669.1"/>
</dbReference>
<accession>A0A1G7J1D9</accession>
<comment type="similarity">
    <text evidence="1 6">Belongs to the acylphosphatase family.</text>
</comment>
<dbReference type="InterPro" id="IPR020456">
    <property type="entry name" value="Acylphosphatase"/>
</dbReference>
<dbReference type="InterPro" id="IPR017968">
    <property type="entry name" value="Acylphosphatase_CS"/>
</dbReference>
<sequence>MSGVIRHVTISGRVQGVGYRAWVDEQANARGLEGWVRNRRDGSVEAVFAGPDDVVTEMITACGRGPFSARVAAVHAASGNSDLLNQRRAGERFSVLPTI</sequence>
<name>A0A1G7J1D9_9BRAD</name>
<comment type="catalytic activity">
    <reaction evidence="4 5">
        <text>an acyl phosphate + H2O = a carboxylate + phosphate + H(+)</text>
        <dbReference type="Rhea" id="RHEA:14965"/>
        <dbReference type="ChEBI" id="CHEBI:15377"/>
        <dbReference type="ChEBI" id="CHEBI:15378"/>
        <dbReference type="ChEBI" id="CHEBI:29067"/>
        <dbReference type="ChEBI" id="CHEBI:43474"/>
        <dbReference type="ChEBI" id="CHEBI:59918"/>
        <dbReference type="EC" id="3.6.1.7"/>
    </reaction>
</comment>
<dbReference type="PROSITE" id="PS51160">
    <property type="entry name" value="ACYLPHOSPHATASE_3"/>
    <property type="match status" value="1"/>
</dbReference>
<protein>
    <recommendedName>
        <fullName evidence="2 5">acylphosphatase</fullName>
        <ecNumber evidence="2 5">3.6.1.7</ecNumber>
    </recommendedName>
</protein>
<dbReference type="Pfam" id="PF00708">
    <property type="entry name" value="Acylphosphatase"/>
    <property type="match status" value="1"/>
</dbReference>
<proteinExistence type="inferred from homology"/>
<evidence type="ECO:0000313" key="9">
    <source>
        <dbReference type="Proteomes" id="UP000199245"/>
    </source>
</evidence>
<dbReference type="Gene3D" id="3.30.70.100">
    <property type="match status" value="1"/>
</dbReference>
<organism evidence="8 9">
    <name type="scientific">Bradyrhizobium brasilense</name>
    <dbReference type="NCBI Taxonomy" id="1419277"/>
    <lineage>
        <taxon>Bacteria</taxon>
        <taxon>Pseudomonadati</taxon>
        <taxon>Pseudomonadota</taxon>
        <taxon>Alphaproteobacteria</taxon>
        <taxon>Hyphomicrobiales</taxon>
        <taxon>Nitrobacteraceae</taxon>
        <taxon>Bradyrhizobium</taxon>
    </lineage>
</organism>
<dbReference type="PRINTS" id="PR00112">
    <property type="entry name" value="ACYLPHPHTASE"/>
</dbReference>
<dbReference type="PANTHER" id="PTHR47268">
    <property type="entry name" value="ACYLPHOSPHATASE"/>
    <property type="match status" value="1"/>
</dbReference>
<evidence type="ECO:0000313" key="8">
    <source>
        <dbReference type="EMBL" id="SDF18703.1"/>
    </source>
</evidence>
<dbReference type="GO" id="GO:0003998">
    <property type="term" value="F:acylphosphatase activity"/>
    <property type="evidence" value="ECO:0007669"/>
    <property type="project" value="UniProtKB-EC"/>
</dbReference>
<dbReference type="EMBL" id="FMZW01000047">
    <property type="protein sequence ID" value="SDF18703.1"/>
    <property type="molecule type" value="Genomic_DNA"/>
</dbReference>
<dbReference type="EC" id="3.6.1.7" evidence="2 5"/>
<dbReference type="InterPro" id="IPR001792">
    <property type="entry name" value="Acylphosphatase-like_dom"/>
</dbReference>
<feature type="active site" evidence="5">
    <location>
        <position position="20"/>
    </location>
</feature>
<dbReference type="PANTHER" id="PTHR47268:SF4">
    <property type="entry name" value="ACYLPHOSPHATASE"/>
    <property type="match status" value="1"/>
</dbReference>
<evidence type="ECO:0000256" key="5">
    <source>
        <dbReference type="PROSITE-ProRule" id="PRU00520"/>
    </source>
</evidence>
<evidence type="ECO:0000256" key="3">
    <source>
        <dbReference type="ARBA" id="ARBA00022801"/>
    </source>
</evidence>
<dbReference type="AlphaFoldDB" id="A0A1G7J1D9"/>
<gene>
    <name evidence="8" type="ORF">SAMN05216337_104714</name>
</gene>
<evidence type="ECO:0000256" key="6">
    <source>
        <dbReference type="RuleBase" id="RU004168"/>
    </source>
</evidence>
<dbReference type="Proteomes" id="UP000199245">
    <property type="component" value="Unassembled WGS sequence"/>
</dbReference>
<dbReference type="NCBIfam" id="NF010996">
    <property type="entry name" value="PRK14421.1"/>
    <property type="match status" value="1"/>
</dbReference>
<evidence type="ECO:0000256" key="4">
    <source>
        <dbReference type="ARBA" id="ARBA00047645"/>
    </source>
</evidence>
<evidence type="ECO:0000259" key="7">
    <source>
        <dbReference type="PROSITE" id="PS51160"/>
    </source>
</evidence>
<dbReference type="PROSITE" id="PS00151">
    <property type="entry name" value="ACYLPHOSPHATASE_2"/>
    <property type="match status" value="1"/>
</dbReference>
<feature type="active site" evidence="5">
    <location>
        <position position="38"/>
    </location>
</feature>
<dbReference type="SUPFAM" id="SSF54975">
    <property type="entry name" value="Acylphosphatase/BLUF domain-like"/>
    <property type="match status" value="1"/>
</dbReference>
<evidence type="ECO:0000256" key="2">
    <source>
        <dbReference type="ARBA" id="ARBA00012150"/>
    </source>
</evidence>
<reference evidence="8 9" key="1">
    <citation type="submission" date="2016-10" db="EMBL/GenBank/DDBJ databases">
        <authorList>
            <person name="de Groot N.N."/>
        </authorList>
    </citation>
    <scope>NUCLEOTIDE SEQUENCE [LARGE SCALE GENOMIC DNA]</scope>
    <source>
        <strain evidence="8 9">R5</strain>
    </source>
</reference>
<feature type="domain" description="Acylphosphatase-like" evidence="7">
    <location>
        <begin position="5"/>
        <end position="97"/>
    </location>
</feature>
<dbReference type="InterPro" id="IPR036046">
    <property type="entry name" value="Acylphosphatase-like_dom_sf"/>
</dbReference>
<evidence type="ECO:0000256" key="1">
    <source>
        <dbReference type="ARBA" id="ARBA00005614"/>
    </source>
</evidence>
<keyword evidence="3 5" id="KW-0378">Hydrolase</keyword>